<feature type="domain" description="UvrD-like helicase ATP-binding" evidence="6">
    <location>
        <begin position="6"/>
        <end position="253"/>
    </location>
</feature>
<dbReference type="SUPFAM" id="SSF52540">
    <property type="entry name" value="P-loop containing nucleoside triphosphate hydrolases"/>
    <property type="match status" value="1"/>
</dbReference>
<evidence type="ECO:0000313" key="8">
    <source>
        <dbReference type="Proteomes" id="UP000078148"/>
    </source>
</evidence>
<evidence type="ECO:0000256" key="5">
    <source>
        <dbReference type="PROSITE-ProRule" id="PRU00560"/>
    </source>
</evidence>
<evidence type="ECO:0000256" key="3">
    <source>
        <dbReference type="ARBA" id="ARBA00022806"/>
    </source>
</evidence>
<dbReference type="STRING" id="1616788.AR543_15735"/>
<protein>
    <submittedName>
        <fullName evidence="7">DNA/RNA helicase</fullName>
    </submittedName>
</protein>
<dbReference type="Pfam" id="PF13245">
    <property type="entry name" value="AAA_19"/>
    <property type="match status" value="1"/>
</dbReference>
<dbReference type="PANTHER" id="PTHR11070">
    <property type="entry name" value="UVRD / RECB / PCRA DNA HELICASE FAMILY MEMBER"/>
    <property type="match status" value="1"/>
</dbReference>
<reference evidence="7 8" key="2">
    <citation type="journal article" date="2016" name="Int. J. Syst. Evol. Microbiol.">
        <title>Paenibacillus bovis sp. nov., isolated from raw yak (Bos grunniens) milk.</title>
        <authorList>
            <person name="Gao C."/>
            <person name="Han J."/>
            <person name="Liu Z."/>
            <person name="Xu X."/>
            <person name="Hang F."/>
            <person name="Wu Z."/>
        </authorList>
    </citation>
    <scope>NUCLEOTIDE SEQUENCE [LARGE SCALE GENOMIC DNA]</scope>
    <source>
        <strain evidence="7 8">BD3526</strain>
    </source>
</reference>
<dbReference type="InterPro" id="IPR000212">
    <property type="entry name" value="DNA_helicase_UvrD/REP"/>
</dbReference>
<reference evidence="8" key="1">
    <citation type="submission" date="2015-10" db="EMBL/GenBank/DDBJ databases">
        <title>Genome of Paenibacillus bovis sp. nov.</title>
        <authorList>
            <person name="Wu Z."/>
            <person name="Gao C."/>
            <person name="Liu Z."/>
            <person name="Zheng H."/>
        </authorList>
    </citation>
    <scope>NUCLEOTIDE SEQUENCE [LARGE SCALE GENOMIC DNA]</scope>
    <source>
        <strain evidence="8">BD3526</strain>
    </source>
</reference>
<dbReference type="GO" id="GO:0000725">
    <property type="term" value="P:recombinational repair"/>
    <property type="evidence" value="ECO:0007669"/>
    <property type="project" value="TreeGrafter"/>
</dbReference>
<dbReference type="KEGG" id="pbv:AR543_15735"/>
<dbReference type="PANTHER" id="PTHR11070:SF3">
    <property type="entry name" value="DNA 3'-5' HELICASE"/>
    <property type="match status" value="1"/>
</dbReference>
<dbReference type="GO" id="GO:0005524">
    <property type="term" value="F:ATP binding"/>
    <property type="evidence" value="ECO:0007669"/>
    <property type="project" value="UniProtKB-UniRule"/>
</dbReference>
<dbReference type="GO" id="GO:0005829">
    <property type="term" value="C:cytosol"/>
    <property type="evidence" value="ECO:0007669"/>
    <property type="project" value="TreeGrafter"/>
</dbReference>
<dbReference type="EMBL" id="CP013023">
    <property type="protein sequence ID" value="ANF97307.1"/>
    <property type="molecule type" value="Genomic_DNA"/>
</dbReference>
<dbReference type="OrthoDB" id="9765670at2"/>
<keyword evidence="8" id="KW-1185">Reference proteome</keyword>
<keyword evidence="3 5" id="KW-0347">Helicase</keyword>
<dbReference type="GO" id="GO:0003677">
    <property type="term" value="F:DNA binding"/>
    <property type="evidence" value="ECO:0007669"/>
    <property type="project" value="InterPro"/>
</dbReference>
<dbReference type="InterPro" id="IPR027417">
    <property type="entry name" value="P-loop_NTPase"/>
</dbReference>
<proteinExistence type="predicted"/>
<dbReference type="InterPro" id="IPR014016">
    <property type="entry name" value="UvrD-like_ATP-bd"/>
</dbReference>
<organism evidence="7 8">
    <name type="scientific">Paenibacillus bovis</name>
    <dbReference type="NCBI Taxonomy" id="1616788"/>
    <lineage>
        <taxon>Bacteria</taxon>
        <taxon>Bacillati</taxon>
        <taxon>Bacillota</taxon>
        <taxon>Bacilli</taxon>
        <taxon>Bacillales</taxon>
        <taxon>Paenibacillaceae</taxon>
        <taxon>Paenibacillus</taxon>
    </lineage>
</organism>
<dbReference type="PROSITE" id="PS51198">
    <property type="entry name" value="UVRD_HELICASE_ATP_BIND"/>
    <property type="match status" value="1"/>
</dbReference>
<name>A0A172ZJ53_9BACL</name>
<keyword evidence="4 5" id="KW-0067">ATP-binding</keyword>
<evidence type="ECO:0000256" key="4">
    <source>
        <dbReference type="ARBA" id="ARBA00022840"/>
    </source>
</evidence>
<evidence type="ECO:0000256" key="1">
    <source>
        <dbReference type="ARBA" id="ARBA00022741"/>
    </source>
</evidence>
<keyword evidence="1 5" id="KW-0547">Nucleotide-binding</keyword>
<evidence type="ECO:0000259" key="6">
    <source>
        <dbReference type="PROSITE" id="PS51198"/>
    </source>
</evidence>
<gene>
    <name evidence="7" type="ORF">AR543_15735</name>
</gene>
<feature type="binding site" evidence="5">
    <location>
        <begin position="27"/>
        <end position="34"/>
    </location>
    <ligand>
        <name>ATP</name>
        <dbReference type="ChEBI" id="CHEBI:30616"/>
    </ligand>
</feature>
<dbReference type="RefSeq" id="WP_060535421.1">
    <property type="nucleotide sequence ID" value="NZ_CP013023.1"/>
</dbReference>
<dbReference type="GO" id="GO:0016787">
    <property type="term" value="F:hydrolase activity"/>
    <property type="evidence" value="ECO:0007669"/>
    <property type="project" value="UniProtKB-UniRule"/>
</dbReference>
<keyword evidence="2 5" id="KW-0378">Hydrolase</keyword>
<sequence>MVERKLDPEVARVISLVDQCKNFLLSGGAGSGKTYSLVQVIKEIINKNPNKKIACMTYTNAAVKEIQERVNHDNLYVSTIHEFLWGNIKSFQKNMKTSIVDLLLDENSNFVDPEGVINKDYFNSLGISIQYGEISRIRQGKISHDEVIELSAYMFEKHTLLCDIVKDKFPFILIDEYQDTHPLVINIFLESLKKSNKRSTIGFFGDSMQSIYDAGIGDLNKYLENQEVIEVKKEQNRRNPELVIELANKLRTDDLIQKPSEDDKAPNMQNGEIKKGKITFLYSLTESDSYDLKQIKNTEYFSGWNFNNSMQTKELYLTHNLIAYKAGFTTLMDIYGKDPIINFKNELNNKIKKEENPINENLTFEEVISLFPIKLKSKPNKDKLKIDVLIEDYKNKESYEELKNQPFSKVKKIYLDPACLIDDKKQDKDDTSKGSSKRDNLIKHLFKIQNLIQLYNNNSLNEFIRKTQFSIRNVSDKKRLKDIISKIESMSECTIEEVINYADENNLYKKDDAFQYFVNDNSYIFNKVKAVKFKEFQNLFSYLEGYTPFSTQHKIKGAEFDNVFVVLDNGKWNNFNFESLFTNECRTPSVLLRTQKIFYVCCTRAKENLVIYYHKPNVKVVEKAKAWFGEENVKLIDDL</sequence>
<accession>A0A172ZJ53</accession>
<dbReference type="Gene3D" id="3.40.50.300">
    <property type="entry name" value="P-loop containing nucleotide triphosphate hydrolases"/>
    <property type="match status" value="2"/>
</dbReference>
<dbReference type="GO" id="GO:0043138">
    <property type="term" value="F:3'-5' DNA helicase activity"/>
    <property type="evidence" value="ECO:0007669"/>
    <property type="project" value="TreeGrafter"/>
</dbReference>
<evidence type="ECO:0000313" key="7">
    <source>
        <dbReference type="EMBL" id="ANF97307.1"/>
    </source>
</evidence>
<dbReference type="AlphaFoldDB" id="A0A172ZJ53"/>
<dbReference type="Proteomes" id="UP000078148">
    <property type="component" value="Chromosome"/>
</dbReference>
<evidence type="ECO:0000256" key="2">
    <source>
        <dbReference type="ARBA" id="ARBA00022801"/>
    </source>
</evidence>